<protein>
    <submittedName>
        <fullName evidence="1">Uncharacterized protein</fullName>
    </submittedName>
</protein>
<dbReference type="EMBL" id="CP103305">
    <property type="protein sequence ID" value="UVS69155.1"/>
    <property type="molecule type" value="Genomic_DNA"/>
</dbReference>
<proteinExistence type="predicted"/>
<dbReference type="RefSeq" id="WP_144239786.1">
    <property type="nucleotide sequence ID" value="NZ_CP103305.1"/>
</dbReference>
<dbReference type="Proteomes" id="UP001059771">
    <property type="component" value="Chromosome"/>
</dbReference>
<name>A0A977NMT1_9ARCH</name>
<gene>
    <name evidence="1" type="ORF">NWT39_14790</name>
</gene>
<dbReference type="GeneID" id="74948229"/>
<reference evidence="1" key="1">
    <citation type="submission" date="2022-08" db="EMBL/GenBank/DDBJ databases">
        <title>Dynamic responses of ammonia-oxidizing microbial communities induced by reactive oxygen species (ROS) in fluctuating redox aquifers.</title>
        <authorList>
            <person name="Wang P."/>
            <person name="Wang H."/>
        </authorList>
    </citation>
    <scope>NUCLEOTIDE SEQUENCE</scope>
    <source>
        <strain evidence="1">PLX03</strain>
    </source>
</reference>
<evidence type="ECO:0000313" key="1">
    <source>
        <dbReference type="EMBL" id="UVS69155.1"/>
    </source>
</evidence>
<accession>A0A977NMT1</accession>
<sequence>MSEPAVLHWERVMHKNVRSKDRLDVGTIIAEDADTLTIYKGSGREYKVPKTLVEGYNGAEVSLGITYKELLGYKIQ</sequence>
<organism evidence="1">
    <name type="scientific">Nitrososphaera viennensis</name>
    <dbReference type="NCBI Taxonomy" id="1034015"/>
    <lineage>
        <taxon>Archaea</taxon>
        <taxon>Nitrososphaerota</taxon>
        <taxon>Nitrososphaeria</taxon>
        <taxon>Nitrososphaerales</taxon>
        <taxon>Nitrososphaeraceae</taxon>
        <taxon>Nitrososphaera</taxon>
    </lineage>
</organism>
<dbReference type="AlphaFoldDB" id="A0A977NMT1"/>